<keyword evidence="4 6" id="KW-0378">Hydrolase</keyword>
<dbReference type="CDD" id="cd06530">
    <property type="entry name" value="S26_SPase_I"/>
    <property type="match status" value="1"/>
</dbReference>
<dbReference type="InterPro" id="IPR019533">
    <property type="entry name" value="Peptidase_S26"/>
</dbReference>
<evidence type="ECO:0000256" key="6">
    <source>
        <dbReference type="RuleBase" id="RU362042"/>
    </source>
</evidence>
<evidence type="ECO:0000256" key="4">
    <source>
        <dbReference type="ARBA" id="ARBA00022801"/>
    </source>
</evidence>
<dbReference type="PROSITE" id="PS00760">
    <property type="entry name" value="SPASE_I_2"/>
    <property type="match status" value="1"/>
</dbReference>
<comment type="catalytic activity">
    <reaction evidence="1 6">
        <text>Cleavage of hydrophobic, N-terminal signal or leader sequences from secreted and periplasmic proteins.</text>
        <dbReference type="EC" id="3.4.21.89"/>
    </reaction>
</comment>
<dbReference type="NCBIfam" id="TIGR02227">
    <property type="entry name" value="sigpep_I_bact"/>
    <property type="match status" value="1"/>
</dbReference>
<evidence type="ECO:0000256" key="1">
    <source>
        <dbReference type="ARBA" id="ARBA00000677"/>
    </source>
</evidence>
<dbReference type="SUPFAM" id="SSF51306">
    <property type="entry name" value="LexA/Signal peptidase"/>
    <property type="match status" value="1"/>
</dbReference>
<dbReference type="EC" id="3.4.21.89" evidence="3 6"/>
<dbReference type="Gene3D" id="2.10.109.10">
    <property type="entry name" value="Umud Fragment, subunit A"/>
    <property type="match status" value="1"/>
</dbReference>
<comment type="similarity">
    <text evidence="2 6">Belongs to the peptidase S26 family.</text>
</comment>
<evidence type="ECO:0000313" key="8">
    <source>
        <dbReference type="EMBL" id="OGY27400.1"/>
    </source>
</evidence>
<dbReference type="GO" id="GO:0004252">
    <property type="term" value="F:serine-type endopeptidase activity"/>
    <property type="evidence" value="ECO:0007669"/>
    <property type="project" value="InterPro"/>
</dbReference>
<gene>
    <name evidence="8" type="ORF">A2864_02440</name>
</gene>
<keyword evidence="6" id="KW-0645">Protease</keyword>
<accession>A0A1G1WJ14</accession>
<evidence type="ECO:0000256" key="2">
    <source>
        <dbReference type="ARBA" id="ARBA00009370"/>
    </source>
</evidence>
<dbReference type="GO" id="GO:0016020">
    <property type="term" value="C:membrane"/>
    <property type="evidence" value="ECO:0007669"/>
    <property type="project" value="UniProtKB-SubCell"/>
</dbReference>
<dbReference type="PANTHER" id="PTHR43390">
    <property type="entry name" value="SIGNAL PEPTIDASE I"/>
    <property type="match status" value="1"/>
</dbReference>
<evidence type="ECO:0000259" key="7">
    <source>
        <dbReference type="Pfam" id="PF10502"/>
    </source>
</evidence>
<keyword evidence="6" id="KW-0812">Transmembrane</keyword>
<dbReference type="GO" id="GO:0009003">
    <property type="term" value="F:signal peptidase activity"/>
    <property type="evidence" value="ECO:0007669"/>
    <property type="project" value="UniProtKB-EC"/>
</dbReference>
<evidence type="ECO:0000313" key="9">
    <source>
        <dbReference type="Proteomes" id="UP000177900"/>
    </source>
</evidence>
<dbReference type="InterPro" id="IPR000223">
    <property type="entry name" value="Pept_S26A_signal_pept_1"/>
</dbReference>
<dbReference type="EMBL" id="MHCV01000028">
    <property type="protein sequence ID" value="OGY27400.1"/>
    <property type="molecule type" value="Genomic_DNA"/>
</dbReference>
<comment type="subcellular location">
    <subcellularLocation>
        <location evidence="6">Membrane</location>
        <topology evidence="6">Single-pass type II membrane protein</topology>
    </subcellularLocation>
</comment>
<keyword evidence="6" id="KW-1133">Transmembrane helix</keyword>
<sequence>MGKSSSLWEYIVDIIETVVIAAAIFVVVYLFLLQPHQVKGASMEPNFHDGEYILTDKISYRFGDPKRGDVVIFRAPPNQNLDFIKRIIGLPGEKISIKDGKIIIYNDKNPKGVVLQEPYETVGPNDSGNLLKEGQILTLDNKSYLVLGDNRTHSSDSREWGGVSKELIVGKAWLRYWPLSSISFIKHINFNP</sequence>
<protein>
    <recommendedName>
        <fullName evidence="3 6">Signal peptidase I</fullName>
        <ecNumber evidence="3 6">3.4.21.89</ecNumber>
    </recommendedName>
</protein>
<dbReference type="Pfam" id="PF10502">
    <property type="entry name" value="Peptidase_S26"/>
    <property type="match status" value="1"/>
</dbReference>
<dbReference type="Proteomes" id="UP000177900">
    <property type="component" value="Unassembled WGS sequence"/>
</dbReference>
<evidence type="ECO:0000256" key="5">
    <source>
        <dbReference type="PIRSR" id="PIRSR600223-1"/>
    </source>
</evidence>
<name>A0A1G1WJ14_9BACT</name>
<comment type="caution">
    <text evidence="8">The sequence shown here is derived from an EMBL/GenBank/DDBJ whole genome shotgun (WGS) entry which is preliminary data.</text>
</comment>
<feature type="active site" evidence="5">
    <location>
        <position position="85"/>
    </location>
</feature>
<dbReference type="PRINTS" id="PR00727">
    <property type="entry name" value="LEADERPTASE"/>
</dbReference>
<dbReference type="InterPro" id="IPR036286">
    <property type="entry name" value="LexA/Signal_pep-like_sf"/>
</dbReference>
<evidence type="ECO:0000256" key="3">
    <source>
        <dbReference type="ARBA" id="ARBA00013208"/>
    </source>
</evidence>
<proteinExistence type="inferred from homology"/>
<reference evidence="8 9" key="1">
    <citation type="journal article" date="2016" name="Nat. Commun.">
        <title>Thousands of microbial genomes shed light on interconnected biogeochemical processes in an aquifer system.</title>
        <authorList>
            <person name="Anantharaman K."/>
            <person name="Brown C.T."/>
            <person name="Hug L.A."/>
            <person name="Sharon I."/>
            <person name="Castelle C.J."/>
            <person name="Probst A.J."/>
            <person name="Thomas B.C."/>
            <person name="Singh A."/>
            <person name="Wilkins M.J."/>
            <person name="Karaoz U."/>
            <person name="Brodie E.L."/>
            <person name="Williams K.H."/>
            <person name="Hubbard S.S."/>
            <person name="Banfield J.F."/>
        </authorList>
    </citation>
    <scope>NUCLEOTIDE SEQUENCE [LARGE SCALE GENOMIC DNA]</scope>
</reference>
<dbReference type="InterPro" id="IPR019758">
    <property type="entry name" value="Pept_S26A_signal_pept_1_CS"/>
</dbReference>
<dbReference type="PROSITE" id="PS00761">
    <property type="entry name" value="SPASE_I_3"/>
    <property type="match status" value="1"/>
</dbReference>
<dbReference type="GO" id="GO:0006465">
    <property type="term" value="P:signal peptide processing"/>
    <property type="evidence" value="ECO:0007669"/>
    <property type="project" value="InterPro"/>
</dbReference>
<feature type="domain" description="Peptidase S26" evidence="7">
    <location>
        <begin position="12"/>
        <end position="177"/>
    </location>
</feature>
<dbReference type="InterPro" id="IPR019757">
    <property type="entry name" value="Pept_S26A_signal_pept_1_Lys-AS"/>
</dbReference>
<dbReference type="PANTHER" id="PTHR43390:SF1">
    <property type="entry name" value="CHLOROPLAST PROCESSING PEPTIDASE"/>
    <property type="match status" value="1"/>
</dbReference>
<feature type="transmembrane region" description="Helical" evidence="6">
    <location>
        <begin position="14"/>
        <end position="33"/>
    </location>
</feature>
<feature type="active site" evidence="5">
    <location>
        <position position="42"/>
    </location>
</feature>
<keyword evidence="6" id="KW-0472">Membrane</keyword>
<dbReference type="AlphaFoldDB" id="A0A1G1WJ14"/>
<organism evidence="8 9">
    <name type="scientific">Candidatus Woykebacteria bacterium RIFCSPHIGHO2_01_FULL_39_12</name>
    <dbReference type="NCBI Taxonomy" id="1802599"/>
    <lineage>
        <taxon>Bacteria</taxon>
        <taxon>Candidatus Woykeibacteriota</taxon>
    </lineage>
</organism>